<accession>A0ABV8AUT0</accession>
<gene>
    <name evidence="2" type="ORF">ACFOSV_16175</name>
</gene>
<keyword evidence="1" id="KW-0732">Signal</keyword>
<evidence type="ECO:0000313" key="3">
    <source>
        <dbReference type="Proteomes" id="UP001595805"/>
    </source>
</evidence>
<organism evidence="2 3">
    <name type="scientific">Algoriphagus namhaensis</name>
    <dbReference type="NCBI Taxonomy" id="915353"/>
    <lineage>
        <taxon>Bacteria</taxon>
        <taxon>Pseudomonadati</taxon>
        <taxon>Bacteroidota</taxon>
        <taxon>Cytophagia</taxon>
        <taxon>Cytophagales</taxon>
        <taxon>Cyclobacteriaceae</taxon>
        <taxon>Algoriphagus</taxon>
    </lineage>
</organism>
<sequence length="219" mass="23548">MKKLLLKPKLLIVAASMIAFASCVSETEPILVEEENTSLEILNSETSGGENLRKGDRVERAYFERFSNQLRQVDANDVPVSPQTIPAFFPGVGVGNSTHMGKAMTFLNQVSQLGENGLETVGAPVTQFFSDELSDLGITEIPDIVSSVTTDGKGNSVWFKNINNVVTPESETKFNFQAEVEIVGGTGKFEGATGEGTVVGFFDPTNGSGESTIRGEIKY</sequence>
<protein>
    <recommendedName>
        <fullName evidence="4">Lipoprotein</fullName>
    </recommendedName>
</protein>
<proteinExistence type="predicted"/>
<evidence type="ECO:0008006" key="4">
    <source>
        <dbReference type="Google" id="ProtNLM"/>
    </source>
</evidence>
<keyword evidence="3" id="KW-1185">Reference proteome</keyword>
<dbReference type="PROSITE" id="PS51257">
    <property type="entry name" value="PROKAR_LIPOPROTEIN"/>
    <property type="match status" value="1"/>
</dbReference>
<reference evidence="3" key="1">
    <citation type="journal article" date="2019" name="Int. J. Syst. Evol. Microbiol.">
        <title>The Global Catalogue of Microorganisms (GCM) 10K type strain sequencing project: providing services to taxonomists for standard genome sequencing and annotation.</title>
        <authorList>
            <consortium name="The Broad Institute Genomics Platform"/>
            <consortium name="The Broad Institute Genome Sequencing Center for Infectious Disease"/>
            <person name="Wu L."/>
            <person name="Ma J."/>
        </authorList>
    </citation>
    <scope>NUCLEOTIDE SEQUENCE [LARGE SCALE GENOMIC DNA]</scope>
    <source>
        <strain evidence="3">CCUG 60523</strain>
    </source>
</reference>
<dbReference type="Proteomes" id="UP001595805">
    <property type="component" value="Unassembled WGS sequence"/>
</dbReference>
<feature type="signal peptide" evidence="1">
    <location>
        <begin position="1"/>
        <end position="21"/>
    </location>
</feature>
<name>A0ABV8AUT0_9BACT</name>
<dbReference type="EMBL" id="JBHRZS010000007">
    <property type="protein sequence ID" value="MFC3881733.1"/>
    <property type="molecule type" value="Genomic_DNA"/>
</dbReference>
<feature type="chain" id="PRO_5045495354" description="Lipoprotein" evidence="1">
    <location>
        <begin position="22"/>
        <end position="219"/>
    </location>
</feature>
<evidence type="ECO:0000256" key="1">
    <source>
        <dbReference type="SAM" id="SignalP"/>
    </source>
</evidence>
<dbReference type="RefSeq" id="WP_377907082.1">
    <property type="nucleotide sequence ID" value="NZ_JBHRZS010000007.1"/>
</dbReference>
<evidence type="ECO:0000313" key="2">
    <source>
        <dbReference type="EMBL" id="MFC3881733.1"/>
    </source>
</evidence>
<comment type="caution">
    <text evidence="2">The sequence shown here is derived from an EMBL/GenBank/DDBJ whole genome shotgun (WGS) entry which is preliminary data.</text>
</comment>